<sequence>MDEAVADAANNSSESSDVVMTEVQGAVHGIRSEWRRRFDELENTVGSVNKFFKYIVDCPNKDRLVTLSITSVDYPNVPFALQKEIFLDKFILPFLDASPQYCFMAQELVSSSEKKIICSVSAHPDARSFFDKIPSLVSSLRAKYDGLDSEKFDVDEIEKWFPTVLDDIFDRYPAWLDARLLVDAYDSVPTKKLVQVAAATLFVNGCSGVFVTIPNEHEDHISFYSRLGFSELGKSIDGRFTIFGHRLAVDEEFRE</sequence>
<evidence type="ECO:0008006" key="3">
    <source>
        <dbReference type="Google" id="ProtNLM"/>
    </source>
</evidence>
<dbReference type="EMBL" id="KZ349450">
    <property type="protein sequence ID" value="PIO64926.1"/>
    <property type="molecule type" value="Genomic_DNA"/>
</dbReference>
<dbReference type="GO" id="GO:0009100">
    <property type="term" value="P:glycoprotein metabolic process"/>
    <property type="evidence" value="ECO:0007669"/>
    <property type="project" value="TreeGrafter"/>
</dbReference>
<protein>
    <recommendedName>
        <fullName evidence="3">N-acetyltransferase domain-containing protein</fullName>
    </recommendedName>
</protein>
<evidence type="ECO:0000313" key="2">
    <source>
        <dbReference type="Proteomes" id="UP000230423"/>
    </source>
</evidence>
<evidence type="ECO:0000313" key="1">
    <source>
        <dbReference type="EMBL" id="PIO64926.1"/>
    </source>
</evidence>
<keyword evidence="2" id="KW-1185">Reference proteome</keyword>
<gene>
    <name evidence="1" type="ORF">TELCIR_13427</name>
</gene>
<proteinExistence type="predicted"/>
<dbReference type="Gene3D" id="3.40.630.30">
    <property type="match status" value="1"/>
</dbReference>
<accession>A0A2G9U3S6</accession>
<dbReference type="AlphaFoldDB" id="A0A2G9U3S6"/>
<dbReference type="PANTHER" id="PTHR13170:SF16">
    <property type="entry name" value="PROTEIN O-GLCNACASE"/>
    <property type="match status" value="1"/>
</dbReference>
<dbReference type="GO" id="GO:0016231">
    <property type="term" value="F:beta-N-acetylglucosaminidase activity"/>
    <property type="evidence" value="ECO:0007669"/>
    <property type="project" value="TreeGrafter"/>
</dbReference>
<dbReference type="PANTHER" id="PTHR13170">
    <property type="entry name" value="O-GLCNACASE"/>
    <property type="match status" value="1"/>
</dbReference>
<reference evidence="1 2" key="1">
    <citation type="submission" date="2015-09" db="EMBL/GenBank/DDBJ databases">
        <title>Draft genome of the parasitic nematode Teladorsagia circumcincta isolate WARC Sus (inbred).</title>
        <authorList>
            <person name="Mitreva M."/>
        </authorList>
    </citation>
    <scope>NUCLEOTIDE SEQUENCE [LARGE SCALE GENOMIC DNA]</scope>
    <source>
        <strain evidence="1 2">S</strain>
    </source>
</reference>
<dbReference type="OrthoDB" id="9975416at2759"/>
<name>A0A2G9U3S6_TELCI</name>
<organism evidence="1 2">
    <name type="scientific">Teladorsagia circumcincta</name>
    <name type="common">Brown stomach worm</name>
    <name type="synonym">Ostertagia circumcincta</name>
    <dbReference type="NCBI Taxonomy" id="45464"/>
    <lineage>
        <taxon>Eukaryota</taxon>
        <taxon>Metazoa</taxon>
        <taxon>Ecdysozoa</taxon>
        <taxon>Nematoda</taxon>
        <taxon>Chromadorea</taxon>
        <taxon>Rhabditida</taxon>
        <taxon>Rhabditina</taxon>
        <taxon>Rhabditomorpha</taxon>
        <taxon>Strongyloidea</taxon>
        <taxon>Trichostrongylidae</taxon>
        <taxon>Teladorsagia</taxon>
    </lineage>
</organism>
<dbReference type="Proteomes" id="UP000230423">
    <property type="component" value="Unassembled WGS sequence"/>
</dbReference>
<dbReference type="InterPro" id="IPR051822">
    <property type="entry name" value="Glycosyl_Hydrolase_84"/>
</dbReference>